<dbReference type="EMBL" id="GL833143">
    <property type="protein sequence ID" value="EGB05225.1"/>
    <property type="molecule type" value="Genomic_DNA"/>
</dbReference>
<gene>
    <name evidence="3" type="ORF">AURANDRAFT_72298</name>
</gene>
<dbReference type="RefSeq" id="XP_009040126.1">
    <property type="nucleotide sequence ID" value="XM_009041878.1"/>
</dbReference>
<reference evidence="3 4" key="1">
    <citation type="journal article" date="2011" name="Proc. Natl. Acad. Sci. U.S.A.">
        <title>Niche of harmful alga Aureococcus anophagefferens revealed through ecogenomics.</title>
        <authorList>
            <person name="Gobler C.J."/>
            <person name="Berry D.L."/>
            <person name="Dyhrman S.T."/>
            <person name="Wilhelm S.W."/>
            <person name="Salamov A."/>
            <person name="Lobanov A.V."/>
            <person name="Zhang Y."/>
            <person name="Collier J.L."/>
            <person name="Wurch L.L."/>
            <person name="Kustka A.B."/>
            <person name="Dill B.D."/>
            <person name="Shah M."/>
            <person name="VerBerkmoes N.C."/>
            <person name="Kuo A."/>
            <person name="Terry A."/>
            <person name="Pangilinan J."/>
            <person name="Lindquist E.A."/>
            <person name="Lucas S."/>
            <person name="Paulsen I.T."/>
            <person name="Hattenrath-Lehmann T.K."/>
            <person name="Talmage S.C."/>
            <person name="Walker E.A."/>
            <person name="Koch F."/>
            <person name="Burson A.M."/>
            <person name="Marcoval M.A."/>
            <person name="Tang Y.Z."/>
            <person name="Lecleir G.R."/>
            <person name="Coyne K.J."/>
            <person name="Berg G.M."/>
            <person name="Bertrand E.M."/>
            <person name="Saito M.A."/>
            <person name="Gladyshev V.N."/>
            <person name="Grigoriev I.V."/>
        </authorList>
    </citation>
    <scope>NUCLEOTIDE SEQUENCE [LARGE SCALE GENOMIC DNA]</scope>
    <source>
        <strain evidence="4">CCMP 1984</strain>
    </source>
</reference>
<dbReference type="eggNOG" id="ENOG502QYAX">
    <property type="taxonomic scope" value="Eukaryota"/>
</dbReference>
<dbReference type="KEGG" id="aaf:AURANDRAFT_72298"/>
<accession>F0YI55</accession>
<dbReference type="Proteomes" id="UP000002729">
    <property type="component" value="Unassembled WGS sequence"/>
</dbReference>
<feature type="region of interest" description="Disordered" evidence="2">
    <location>
        <begin position="646"/>
        <end position="676"/>
    </location>
</feature>
<feature type="coiled-coil region" evidence="1">
    <location>
        <begin position="167"/>
        <end position="225"/>
    </location>
</feature>
<name>F0YI55_AURAN</name>
<feature type="coiled-coil region" evidence="1">
    <location>
        <begin position="372"/>
        <end position="406"/>
    </location>
</feature>
<feature type="coiled-coil region" evidence="1">
    <location>
        <begin position="792"/>
        <end position="850"/>
    </location>
</feature>
<protein>
    <submittedName>
        <fullName evidence="3">Uncharacterized protein</fullName>
    </submittedName>
</protein>
<feature type="coiled-coil region" evidence="1">
    <location>
        <begin position="530"/>
        <end position="564"/>
    </location>
</feature>
<evidence type="ECO:0000313" key="3">
    <source>
        <dbReference type="EMBL" id="EGB05225.1"/>
    </source>
</evidence>
<keyword evidence="1" id="KW-0175">Coiled coil</keyword>
<evidence type="ECO:0000256" key="1">
    <source>
        <dbReference type="SAM" id="Coils"/>
    </source>
</evidence>
<dbReference type="AlphaFoldDB" id="F0YI55"/>
<organism evidence="4">
    <name type="scientific">Aureococcus anophagefferens</name>
    <name type="common">Harmful bloom alga</name>
    <dbReference type="NCBI Taxonomy" id="44056"/>
    <lineage>
        <taxon>Eukaryota</taxon>
        <taxon>Sar</taxon>
        <taxon>Stramenopiles</taxon>
        <taxon>Ochrophyta</taxon>
        <taxon>Pelagophyceae</taxon>
        <taxon>Pelagomonadales</taxon>
        <taxon>Pelagomonadaceae</taxon>
        <taxon>Aureococcus</taxon>
    </lineage>
</organism>
<dbReference type="OrthoDB" id="72944at2759"/>
<dbReference type="OMA" id="KHESLMF"/>
<evidence type="ECO:0000256" key="2">
    <source>
        <dbReference type="SAM" id="MobiDB-lite"/>
    </source>
</evidence>
<dbReference type="InParanoid" id="F0YI55"/>
<evidence type="ECO:0000313" key="4">
    <source>
        <dbReference type="Proteomes" id="UP000002729"/>
    </source>
</evidence>
<keyword evidence="4" id="KW-1185">Reference proteome</keyword>
<proteinExistence type="predicted"/>
<sequence length="1029" mass="115205">MAGDQVSVLDMIDSMRKRLKRRNMLLDDVRTAYLKDVVVVRELLSRQSPAGDKMTASLNLRPTLALYAPSECTFRIAHGEGLDHYGGHLEVVHHESKRVVELSKRIEELLEAEQDSRFKAAKLDLRAQQDRLALISQRVSSRDEREQLCNEVQVLKDRLGRVDETAHETLQRTVYGLQRQLEQAEARIRELLPLVGDSARNQQDAGQAELQLAGKDHRIADLEKQLSTSKYDLGCELKRYSDIEIKYDDECAKSRLLQRQCDDIETVLTTTKKQCGAIQGSLDESRRAQAELQQKLSDLRVEYTEAVQREEAEQEELQLHLEQARTQERKARAETDEFNTKLINSELAQQEALAKACADLETQLGAKHSHTDKQLRDEIMRYEEKSSKLEAKLKIEQEKRASLEVELHSSQVETEEHKSAASSSKNEVSTQVAEILSLLQTCPQNLDPEPEPDTSELEIVRSRVANLLSILIKTTEEKTALELHLQQYKTKTGAVTSSAKLMSVISTRDSSDSVSQDQLVQMLQENADGMSQLQTELDYITSEKERAEADSKLLAEALNKSQADLDALHSQNVRTREAQSAAQASLHEELLGELERARSCAWPESAVQAADDLKSKVRSLEEKLASLHQDARAFLLTRKTGTASAPALQADHLEGGAREFSGGGSGSNFEDDESKSQLKSATSLLGDLLQQVHAFKPSSETSTNEEQDLNIEVPAQSDVDEFNVVFTNLASQFTSALQAVSVELLEARAVISTLPDGFSYKEMAEKLSVLEQASRETGEGDQGKRSGREEELQRLKQRNASQQNFIMELQEEVATMKGLMFAADEIKRQYSELEDKYRLLENEFTEKAENEVNSRKAKERIELQLTLAHADVASLSRDKGTLTDALKANEDAITKLESKLAHALKVYEDVVQRERSRLETNRDIQTQFNPTLLDIAIQTSFKTPAMTLRQINSYSHVPHRRRGPGLVTPAPSSNEISIPEHSIANSGVFQDKEGDAPNQGNIERDAHTGGLRRQGEITGAFSTKVLRGH</sequence>
<dbReference type="GeneID" id="20228647"/>
<feature type="coiled-coil region" evidence="1">
    <location>
        <begin position="282"/>
        <end position="341"/>
    </location>
</feature>
<feature type="region of interest" description="Disordered" evidence="2">
    <location>
        <begin position="406"/>
        <end position="426"/>
    </location>
</feature>